<evidence type="ECO:0000313" key="3">
    <source>
        <dbReference type="Proteomes" id="UP001286313"/>
    </source>
</evidence>
<feature type="region of interest" description="Disordered" evidence="1">
    <location>
        <begin position="1"/>
        <end position="37"/>
    </location>
</feature>
<accession>A0AAE1BS26</accession>
<dbReference type="EMBL" id="JAWQEG010006037">
    <property type="protein sequence ID" value="KAK3855946.1"/>
    <property type="molecule type" value="Genomic_DNA"/>
</dbReference>
<dbReference type="Proteomes" id="UP001286313">
    <property type="component" value="Unassembled WGS sequence"/>
</dbReference>
<organism evidence="2 3">
    <name type="scientific">Petrolisthes cinctipes</name>
    <name type="common">Flat porcelain crab</name>
    <dbReference type="NCBI Taxonomy" id="88211"/>
    <lineage>
        <taxon>Eukaryota</taxon>
        <taxon>Metazoa</taxon>
        <taxon>Ecdysozoa</taxon>
        <taxon>Arthropoda</taxon>
        <taxon>Crustacea</taxon>
        <taxon>Multicrustacea</taxon>
        <taxon>Malacostraca</taxon>
        <taxon>Eumalacostraca</taxon>
        <taxon>Eucarida</taxon>
        <taxon>Decapoda</taxon>
        <taxon>Pleocyemata</taxon>
        <taxon>Anomura</taxon>
        <taxon>Galatheoidea</taxon>
        <taxon>Porcellanidae</taxon>
        <taxon>Petrolisthes</taxon>
    </lineage>
</organism>
<proteinExistence type="predicted"/>
<keyword evidence="3" id="KW-1185">Reference proteome</keyword>
<protein>
    <submittedName>
        <fullName evidence="2">Uncharacterized protein</fullName>
    </submittedName>
</protein>
<feature type="compositionally biased region" description="Basic and acidic residues" evidence="1">
    <location>
        <begin position="1"/>
        <end position="24"/>
    </location>
</feature>
<evidence type="ECO:0000256" key="1">
    <source>
        <dbReference type="SAM" id="MobiDB-lite"/>
    </source>
</evidence>
<reference evidence="2" key="1">
    <citation type="submission" date="2023-10" db="EMBL/GenBank/DDBJ databases">
        <title>Genome assemblies of two species of porcelain crab, Petrolisthes cinctipes and Petrolisthes manimaculis (Anomura: Porcellanidae).</title>
        <authorList>
            <person name="Angst P."/>
        </authorList>
    </citation>
    <scope>NUCLEOTIDE SEQUENCE</scope>
    <source>
        <strain evidence="2">PB745_01</strain>
        <tissue evidence="2">Gill</tissue>
    </source>
</reference>
<name>A0AAE1BS26_PETCI</name>
<comment type="caution">
    <text evidence="2">The sequence shown here is derived from an EMBL/GenBank/DDBJ whole genome shotgun (WGS) entry which is preliminary data.</text>
</comment>
<evidence type="ECO:0000313" key="2">
    <source>
        <dbReference type="EMBL" id="KAK3855946.1"/>
    </source>
</evidence>
<sequence length="119" mass="13212">MVERRGGQMHAERQKEAKSGRESNARVGGVGERKEISAGVSKACPVIWLQEVASGYLCFEGGNNLLYQEWREGEGRWRRARRVGRGKVKAGGGEQGGWFVYNLARDKVVDGSGKKKMDK</sequence>
<gene>
    <name evidence="2" type="ORF">Pcinc_037686</name>
</gene>
<dbReference type="AlphaFoldDB" id="A0AAE1BS26"/>